<dbReference type="PANTHER" id="PTHR48081">
    <property type="entry name" value="AB HYDROLASE SUPERFAMILY PROTEIN C4A8.06C"/>
    <property type="match status" value="1"/>
</dbReference>
<accession>A0A381PSZ5</accession>
<evidence type="ECO:0000256" key="1">
    <source>
        <dbReference type="ARBA" id="ARBA00022801"/>
    </source>
</evidence>
<name>A0A381PSZ5_9ZZZZ</name>
<dbReference type="Pfam" id="PF20434">
    <property type="entry name" value="BD-FAE"/>
    <property type="match status" value="1"/>
</dbReference>
<keyword evidence="1" id="KW-0378">Hydrolase</keyword>
<dbReference type="InterPro" id="IPR049492">
    <property type="entry name" value="BD-FAE-like_dom"/>
</dbReference>
<organism evidence="3">
    <name type="scientific">marine metagenome</name>
    <dbReference type="NCBI Taxonomy" id="408172"/>
    <lineage>
        <taxon>unclassified sequences</taxon>
        <taxon>metagenomes</taxon>
        <taxon>ecological metagenomes</taxon>
    </lineage>
</organism>
<proteinExistence type="predicted"/>
<feature type="domain" description="BD-FAE-like" evidence="2">
    <location>
        <begin position="60"/>
        <end position="268"/>
    </location>
</feature>
<dbReference type="AlphaFoldDB" id="A0A381PSZ5"/>
<reference evidence="3" key="1">
    <citation type="submission" date="2018-05" db="EMBL/GenBank/DDBJ databases">
        <authorList>
            <person name="Lanie J.A."/>
            <person name="Ng W.-L."/>
            <person name="Kazmierczak K.M."/>
            <person name="Andrzejewski T.M."/>
            <person name="Davidsen T.M."/>
            <person name="Wayne K.J."/>
            <person name="Tettelin H."/>
            <person name="Glass J.I."/>
            <person name="Rusch D."/>
            <person name="Podicherti R."/>
            <person name="Tsui H.-C.T."/>
            <person name="Winkler M.E."/>
        </authorList>
    </citation>
    <scope>NUCLEOTIDE SEQUENCE</scope>
</reference>
<dbReference type="EMBL" id="UINC01001082">
    <property type="protein sequence ID" value="SUZ70135.1"/>
    <property type="molecule type" value="Genomic_DNA"/>
</dbReference>
<gene>
    <name evidence="3" type="ORF">METZ01_LOCUS22989</name>
</gene>
<evidence type="ECO:0000313" key="3">
    <source>
        <dbReference type="EMBL" id="SUZ70135.1"/>
    </source>
</evidence>
<evidence type="ECO:0000259" key="2">
    <source>
        <dbReference type="Pfam" id="PF20434"/>
    </source>
</evidence>
<dbReference type="GO" id="GO:0016787">
    <property type="term" value="F:hydrolase activity"/>
    <property type="evidence" value="ECO:0007669"/>
    <property type="project" value="UniProtKB-KW"/>
</dbReference>
<dbReference type="InterPro" id="IPR029058">
    <property type="entry name" value="AB_hydrolase_fold"/>
</dbReference>
<protein>
    <recommendedName>
        <fullName evidence="2">BD-FAE-like domain-containing protein</fullName>
    </recommendedName>
</protein>
<dbReference type="SUPFAM" id="SSF53474">
    <property type="entry name" value="alpha/beta-Hydrolases"/>
    <property type="match status" value="1"/>
</dbReference>
<dbReference type="Gene3D" id="3.40.50.1820">
    <property type="entry name" value="alpha/beta hydrolase"/>
    <property type="match status" value="1"/>
</dbReference>
<sequence length="316" mass="34236">MPQKKWPVTFAFVVMILVSGSGAVSAQLSETTSFLANVSNQYRVVPNVVYHVANNYENKLDLYLPADPSGPTPVLMMIHGGGWVQGTKESQVLRLLPYLEKGWAVVNITYRLVQVSRAPAAVEDCLCALQWIARNAERYNFDIARIVTSGNSAGGHLALTSGMLPPSTGLGRECTAGSFSGPPTIPSVEVAAIINWYGITDVNDVLEGPNTKGYVVQWLGSLPNRKEIAELVSPLNYIRNELPPTLTIHGDADPVVPYEHAVRLHAALEDAGVPNELHTVPGGGHGGFNRTETLEIYETIQQFLDRHDLGENGSTP</sequence>
<dbReference type="InterPro" id="IPR050300">
    <property type="entry name" value="GDXG_lipolytic_enzyme"/>
</dbReference>